<name>A0A109HRT0_XANCT</name>
<evidence type="ECO:0008006" key="3">
    <source>
        <dbReference type="Google" id="ProtNLM"/>
    </source>
</evidence>
<sequence length="63" mass="7277">MILQRITDWRRERRIRRFAAALKLANASGQHALARTHWEALRRECLARSAAQAHRMERAGGLA</sequence>
<gene>
    <name evidence="1" type="ORF">ATB53_00330</name>
</gene>
<comment type="caution">
    <text evidence="1">The sequence shown here is derived from an EMBL/GenBank/DDBJ whole genome shotgun (WGS) entry which is preliminary data.</text>
</comment>
<evidence type="ECO:0000313" key="1">
    <source>
        <dbReference type="EMBL" id="KWV17161.1"/>
    </source>
</evidence>
<proteinExistence type="predicted"/>
<reference evidence="1 2" key="1">
    <citation type="submission" date="2015-11" db="EMBL/GenBank/DDBJ databases">
        <title>Long Read and Single Molecule DNA Sequencing Simplifies Genome Assembly and TAL Effector Gene Analysis of Xanthomonas translucens.</title>
        <authorList>
            <person name="Peng Z."/>
            <person name="Hu Y."/>
            <person name="Xie J."/>
            <person name="Potnis N."/>
            <person name="Akhunova A."/>
            <person name="Jones J."/>
            <person name="Liu Z."/>
            <person name="White F."/>
            <person name="Liu S."/>
        </authorList>
    </citation>
    <scope>NUCLEOTIDE SEQUENCE [LARGE SCALE GENOMIC DNA]</scope>
    <source>
        <strain evidence="1 2">B1</strain>
    </source>
</reference>
<accession>A0A109HRT0</accession>
<protein>
    <recommendedName>
        <fullName evidence="3">ANR family transcriptional regulator</fullName>
    </recommendedName>
</protein>
<dbReference type="AlphaFoldDB" id="A0A109HRT0"/>
<dbReference type="Proteomes" id="UP000055854">
    <property type="component" value="Unassembled WGS sequence"/>
</dbReference>
<dbReference type="EMBL" id="LNTA01000001">
    <property type="protein sequence ID" value="KWV17161.1"/>
    <property type="molecule type" value="Genomic_DNA"/>
</dbReference>
<evidence type="ECO:0000313" key="2">
    <source>
        <dbReference type="Proteomes" id="UP000055854"/>
    </source>
</evidence>
<dbReference type="RefSeq" id="WP_058363588.1">
    <property type="nucleotide sequence ID" value="NZ_CP093446.1"/>
</dbReference>
<organism evidence="1 2">
    <name type="scientific">Xanthomonas campestris pv. translucens</name>
    <dbReference type="NCBI Taxonomy" id="343"/>
    <lineage>
        <taxon>Bacteria</taxon>
        <taxon>Pseudomonadati</taxon>
        <taxon>Pseudomonadota</taxon>
        <taxon>Gammaproteobacteria</taxon>
        <taxon>Lysobacterales</taxon>
        <taxon>Lysobacteraceae</taxon>
        <taxon>Xanthomonas</taxon>
        <taxon>Xanthomonas translucens group</taxon>
    </lineage>
</organism>